<proteinExistence type="inferred from homology"/>
<sequence>MYSNILVPIDGSEDAQRALAIACQLQQLSGGQLQLLNIPELPVADDWLGYQTGASPLDYTPEKAEAQGRETLEAAWQQSGQENQEAVNFIVRQGVPAHVIVSEAGQLGADAIVMGSRGLSDLKGLVTGSVSHKVSHLAPCTVITVHSH</sequence>
<dbReference type="Gene3D" id="3.40.50.620">
    <property type="entry name" value="HUPs"/>
    <property type="match status" value="1"/>
</dbReference>
<feature type="domain" description="UspA" evidence="2">
    <location>
        <begin position="1"/>
        <end position="146"/>
    </location>
</feature>
<evidence type="ECO:0000313" key="3">
    <source>
        <dbReference type="EMBL" id="RKQ95722.1"/>
    </source>
</evidence>
<dbReference type="CDD" id="cd00293">
    <property type="entry name" value="USP-like"/>
    <property type="match status" value="1"/>
</dbReference>
<organism evidence="3 4">
    <name type="scientific">Kushneria sinocarnis</name>
    <dbReference type="NCBI Taxonomy" id="595502"/>
    <lineage>
        <taxon>Bacteria</taxon>
        <taxon>Pseudomonadati</taxon>
        <taxon>Pseudomonadota</taxon>
        <taxon>Gammaproteobacteria</taxon>
        <taxon>Oceanospirillales</taxon>
        <taxon>Halomonadaceae</taxon>
        <taxon>Kushneria</taxon>
    </lineage>
</organism>
<keyword evidence="4" id="KW-1185">Reference proteome</keyword>
<dbReference type="InterPro" id="IPR006016">
    <property type="entry name" value="UspA"/>
</dbReference>
<dbReference type="InterPro" id="IPR014729">
    <property type="entry name" value="Rossmann-like_a/b/a_fold"/>
</dbReference>
<dbReference type="AlphaFoldDB" id="A0A420WSL4"/>
<comment type="similarity">
    <text evidence="1">Belongs to the universal stress protein A family.</text>
</comment>
<accession>A0A420WSL4</accession>
<protein>
    <submittedName>
        <fullName evidence="3">Nucleotide-binding universal stress UspA family protein</fullName>
    </submittedName>
</protein>
<name>A0A420WSL4_9GAMM</name>
<reference evidence="3 4" key="1">
    <citation type="submission" date="2018-10" db="EMBL/GenBank/DDBJ databases">
        <title>Genomic Encyclopedia of Type Strains, Phase IV (KMG-IV): sequencing the most valuable type-strain genomes for metagenomic binning, comparative biology and taxonomic classification.</title>
        <authorList>
            <person name="Goeker M."/>
        </authorList>
    </citation>
    <scope>NUCLEOTIDE SEQUENCE [LARGE SCALE GENOMIC DNA]</scope>
    <source>
        <strain evidence="3 4">DSM 23229</strain>
    </source>
</reference>
<dbReference type="PANTHER" id="PTHR46268">
    <property type="entry name" value="STRESS RESPONSE PROTEIN NHAX"/>
    <property type="match status" value="1"/>
</dbReference>
<comment type="caution">
    <text evidence="3">The sequence shown here is derived from an EMBL/GenBank/DDBJ whole genome shotgun (WGS) entry which is preliminary data.</text>
</comment>
<dbReference type="PANTHER" id="PTHR46268:SF6">
    <property type="entry name" value="UNIVERSAL STRESS PROTEIN UP12"/>
    <property type="match status" value="1"/>
</dbReference>
<gene>
    <name evidence="3" type="ORF">C7446_3237</name>
</gene>
<dbReference type="PRINTS" id="PR01438">
    <property type="entry name" value="UNVRSLSTRESS"/>
</dbReference>
<dbReference type="InterPro" id="IPR006015">
    <property type="entry name" value="Universal_stress_UspA"/>
</dbReference>
<dbReference type="Pfam" id="PF00582">
    <property type="entry name" value="Usp"/>
    <property type="match status" value="1"/>
</dbReference>
<dbReference type="Proteomes" id="UP000281975">
    <property type="component" value="Unassembled WGS sequence"/>
</dbReference>
<evidence type="ECO:0000313" key="4">
    <source>
        <dbReference type="Proteomes" id="UP000281975"/>
    </source>
</evidence>
<evidence type="ECO:0000256" key="1">
    <source>
        <dbReference type="ARBA" id="ARBA00008791"/>
    </source>
</evidence>
<dbReference type="EMBL" id="RBIN01000012">
    <property type="protein sequence ID" value="RKQ95722.1"/>
    <property type="molecule type" value="Genomic_DNA"/>
</dbReference>
<dbReference type="RefSeq" id="WP_170150114.1">
    <property type="nucleotide sequence ID" value="NZ_RBIN01000012.1"/>
</dbReference>
<dbReference type="SUPFAM" id="SSF52402">
    <property type="entry name" value="Adenine nucleotide alpha hydrolases-like"/>
    <property type="match status" value="1"/>
</dbReference>
<evidence type="ECO:0000259" key="2">
    <source>
        <dbReference type="Pfam" id="PF00582"/>
    </source>
</evidence>